<sequence length="301" mass="34648">MNGSKVVFTTRFINVCGLMESQKKFKVDCLQPEDAWELFKMKVGENTLNSHPDIPQLAKTMAEECDGLPIALITIGRAMLKFSYDKLPDDKTRSCFLYCCLFPEDYKIQKRKLVDYWIGEGFLDENDRRKSQNEGYSIIGTLVRACLLEVENEYVKMHDVIRDMALWIANEIEQEQQNVFVNTGAGLTEAPNFRKWEGVRRVSLMQNKIEDLSEIPTCPHLQTLFLSRNYLKIITGDFFRSMHSLRVLNLSNNPSLTRLPSGVSNLVAARHVRFIKHRDTRVARRVGGIGKPEIFELRAHS</sequence>
<keyword evidence="2" id="KW-1185">Reference proteome</keyword>
<accession>A0ACC1Y4J5</accession>
<protein>
    <submittedName>
        <fullName evidence="1">Disease resistance protein</fullName>
    </submittedName>
</protein>
<dbReference type="EMBL" id="CM051398">
    <property type="protein sequence ID" value="KAJ4718306.1"/>
    <property type="molecule type" value="Genomic_DNA"/>
</dbReference>
<gene>
    <name evidence="1" type="ORF">OWV82_010005</name>
</gene>
<dbReference type="Proteomes" id="UP001164539">
    <property type="component" value="Chromosome 5"/>
</dbReference>
<evidence type="ECO:0000313" key="1">
    <source>
        <dbReference type="EMBL" id="KAJ4718306.1"/>
    </source>
</evidence>
<evidence type="ECO:0000313" key="2">
    <source>
        <dbReference type="Proteomes" id="UP001164539"/>
    </source>
</evidence>
<comment type="caution">
    <text evidence="1">The sequence shown here is derived from an EMBL/GenBank/DDBJ whole genome shotgun (WGS) entry which is preliminary data.</text>
</comment>
<organism evidence="1 2">
    <name type="scientific">Melia azedarach</name>
    <name type="common">Chinaberry tree</name>
    <dbReference type="NCBI Taxonomy" id="155640"/>
    <lineage>
        <taxon>Eukaryota</taxon>
        <taxon>Viridiplantae</taxon>
        <taxon>Streptophyta</taxon>
        <taxon>Embryophyta</taxon>
        <taxon>Tracheophyta</taxon>
        <taxon>Spermatophyta</taxon>
        <taxon>Magnoliopsida</taxon>
        <taxon>eudicotyledons</taxon>
        <taxon>Gunneridae</taxon>
        <taxon>Pentapetalae</taxon>
        <taxon>rosids</taxon>
        <taxon>malvids</taxon>
        <taxon>Sapindales</taxon>
        <taxon>Meliaceae</taxon>
        <taxon>Melia</taxon>
    </lineage>
</organism>
<name>A0ACC1Y4J5_MELAZ</name>
<reference evidence="1 2" key="1">
    <citation type="journal article" date="2023" name="Science">
        <title>Complex scaffold remodeling in plant triterpene biosynthesis.</title>
        <authorList>
            <person name="De La Pena R."/>
            <person name="Hodgson H."/>
            <person name="Liu J.C."/>
            <person name="Stephenson M.J."/>
            <person name="Martin A.C."/>
            <person name="Owen C."/>
            <person name="Harkess A."/>
            <person name="Leebens-Mack J."/>
            <person name="Jimenez L.E."/>
            <person name="Osbourn A."/>
            <person name="Sattely E.S."/>
        </authorList>
    </citation>
    <scope>NUCLEOTIDE SEQUENCE [LARGE SCALE GENOMIC DNA]</scope>
    <source>
        <strain evidence="2">cv. JPN11</strain>
        <tissue evidence="1">Leaf</tissue>
    </source>
</reference>
<proteinExistence type="predicted"/>